<feature type="domain" description="Sulfatase N-terminal" evidence="7">
    <location>
        <begin position="312"/>
        <end position="565"/>
    </location>
</feature>
<dbReference type="KEGG" id="fcj:RN605_13765"/>
<evidence type="ECO:0000256" key="4">
    <source>
        <dbReference type="ARBA" id="ARBA00022989"/>
    </source>
</evidence>
<gene>
    <name evidence="9" type="ORF">RN605_13765</name>
    <name evidence="8" type="ORF">RN608_06595</name>
</gene>
<feature type="transmembrane region" description="Helical" evidence="6">
    <location>
        <begin position="189"/>
        <end position="207"/>
    </location>
</feature>
<dbReference type="AlphaFoldDB" id="A0AA96EXC5"/>
<evidence type="ECO:0000256" key="6">
    <source>
        <dbReference type="SAM" id="Phobius"/>
    </source>
</evidence>
<name>A0AA96EXC5_9FLAO</name>
<keyword evidence="3 6" id="KW-0812">Transmembrane</keyword>
<reference evidence="8 10" key="1">
    <citation type="submission" date="2023-09" db="EMBL/GenBank/DDBJ databases">
        <title>Flavobacterium sp. a novel bacteria isolate from Pepper rhizosphere.</title>
        <authorList>
            <person name="Peng Y."/>
            <person name="Lee J."/>
        </authorList>
    </citation>
    <scope>NUCLEOTIDE SEQUENCE</scope>
    <source>
        <strain evidence="8">PMR2A8</strain>
        <strain evidence="9 10">PMTSA4</strain>
    </source>
</reference>
<dbReference type="RefSeq" id="WP_313325669.1">
    <property type="nucleotide sequence ID" value="NZ_CP134878.1"/>
</dbReference>
<keyword evidence="5 6" id="KW-0472">Membrane</keyword>
<accession>A0AA96J5J5</accession>
<feature type="transmembrane region" description="Helical" evidence="6">
    <location>
        <begin position="149"/>
        <end position="169"/>
    </location>
</feature>
<dbReference type="SUPFAM" id="SSF53649">
    <property type="entry name" value="Alkaline phosphatase-like"/>
    <property type="match status" value="1"/>
</dbReference>
<dbReference type="GO" id="GO:0005886">
    <property type="term" value="C:plasma membrane"/>
    <property type="evidence" value="ECO:0007669"/>
    <property type="project" value="UniProtKB-SubCell"/>
</dbReference>
<protein>
    <submittedName>
        <fullName evidence="8">Sulfatase-like hydrolase/transferase</fullName>
    </submittedName>
</protein>
<evidence type="ECO:0000256" key="5">
    <source>
        <dbReference type="ARBA" id="ARBA00023136"/>
    </source>
</evidence>
<feature type="transmembrane region" description="Helical" evidence="6">
    <location>
        <begin position="99"/>
        <end position="116"/>
    </location>
</feature>
<dbReference type="InterPro" id="IPR017850">
    <property type="entry name" value="Alkaline_phosphatase_core_sf"/>
</dbReference>
<evidence type="ECO:0000256" key="2">
    <source>
        <dbReference type="ARBA" id="ARBA00022475"/>
    </source>
</evidence>
<dbReference type="EMBL" id="CP134890">
    <property type="protein sequence ID" value="WNM21733.1"/>
    <property type="molecule type" value="Genomic_DNA"/>
</dbReference>
<proteinExistence type="predicted"/>
<dbReference type="Pfam" id="PF00884">
    <property type="entry name" value="Sulfatase"/>
    <property type="match status" value="1"/>
</dbReference>
<accession>A0AA96EXC5</accession>
<dbReference type="Proteomes" id="UP001304515">
    <property type="component" value="Chromosome"/>
</dbReference>
<evidence type="ECO:0000259" key="7">
    <source>
        <dbReference type="Pfam" id="PF00884"/>
    </source>
</evidence>
<dbReference type="Gene3D" id="3.40.720.10">
    <property type="entry name" value="Alkaline Phosphatase, subunit A"/>
    <property type="match status" value="1"/>
</dbReference>
<evidence type="ECO:0000313" key="8">
    <source>
        <dbReference type="EMBL" id="WNM20343.1"/>
    </source>
</evidence>
<feature type="transmembrane region" description="Helical" evidence="6">
    <location>
        <begin position="20"/>
        <end position="40"/>
    </location>
</feature>
<dbReference type="InterPro" id="IPR050448">
    <property type="entry name" value="OpgB/LTA_synthase_biosynth"/>
</dbReference>
<keyword evidence="4 6" id="KW-1133">Transmembrane helix</keyword>
<dbReference type="PANTHER" id="PTHR47371">
    <property type="entry name" value="LIPOTEICHOIC ACID SYNTHASE"/>
    <property type="match status" value="1"/>
</dbReference>
<evidence type="ECO:0000313" key="10">
    <source>
        <dbReference type="Proteomes" id="UP001304515"/>
    </source>
</evidence>
<dbReference type="GO" id="GO:0016787">
    <property type="term" value="F:hydrolase activity"/>
    <property type="evidence" value="ECO:0007669"/>
    <property type="project" value="UniProtKB-KW"/>
</dbReference>
<keyword evidence="2" id="KW-1003">Cell membrane</keyword>
<organism evidence="8">
    <name type="scientific">Flavobacterium capsici</name>
    <dbReference type="NCBI Taxonomy" id="3075618"/>
    <lineage>
        <taxon>Bacteria</taxon>
        <taxon>Pseudomonadati</taxon>
        <taxon>Bacteroidota</taxon>
        <taxon>Flavobacteriia</taxon>
        <taxon>Flavobacteriales</taxon>
        <taxon>Flavobacteriaceae</taxon>
        <taxon>Flavobacterium</taxon>
    </lineage>
</organism>
<dbReference type="PANTHER" id="PTHR47371:SF3">
    <property type="entry name" value="PHOSPHOGLYCEROL TRANSFERASE I"/>
    <property type="match status" value="1"/>
</dbReference>
<keyword evidence="8" id="KW-0378">Hydrolase</keyword>
<dbReference type="InterPro" id="IPR000917">
    <property type="entry name" value="Sulfatase_N"/>
</dbReference>
<evidence type="ECO:0000256" key="1">
    <source>
        <dbReference type="ARBA" id="ARBA00004651"/>
    </source>
</evidence>
<dbReference type="EMBL" id="CP134878">
    <property type="protein sequence ID" value="WNM20343.1"/>
    <property type="molecule type" value="Genomic_DNA"/>
</dbReference>
<feature type="transmembrane region" description="Helical" evidence="6">
    <location>
        <begin position="66"/>
        <end position="87"/>
    </location>
</feature>
<sequence>MNIKFKRKHFLKELSNLIFFWFFGILFFTIFRIIFISIFYKSIQQEVDFAELLNVLFMGFRFDCTAVAYFLLLPFLFLLVLAPFNLYKIIKITRKIHQILFVIFSTLICVVTINYFKEYEDQFNNFLFLAIYDDKKAVFNTILEYYHPILNSLIIIITITIGLYIFRFFSDKKNIYQLFKKIRFKRSKYVFALLALVLFIFGIRGSVSSIPALRQYSGISKDVFLNKTIINPYRSLDYAISDFNRVNLLDGKNPFMKENEFEKTFTTNKVTDEITKTAQGPTIEKPKQIFLIVMESYDSWPLMDKYLPFGFSSQLNSIAKNGTHFTHFLPAGNTTIDSFGAIMTNVPNCGINLSHIGTINDPFDTSIFTQFKKLGYETNLYYGGYLSWENIGELAKYEGVDRIFSGVDGGGKTDTGGWGIEDEKLFNLVFKNTDKNKYSFNIILTTSYHAPYTVDLEAKNFPYQSTDEFPASMKKYYDGSMNLKELGHLWYGDKALGDFIKKAEKEFTQNLFCLTGDHYGRKFINSKPNLYEKSSVAFILYGKNIPKSINTTPGSHIDIMPTLIEMIAPKGFQYYSFGTSMFDKNKTEGIGYQKMITQNNLYYFPNEAKIQEIDLNSFKENSFKKNDLINKHNKLMALAWYYTKKGNKIKPIEKKTN</sequence>
<evidence type="ECO:0000313" key="9">
    <source>
        <dbReference type="EMBL" id="WNM21733.1"/>
    </source>
</evidence>
<comment type="subcellular location">
    <subcellularLocation>
        <location evidence="1">Cell membrane</location>
        <topology evidence="1">Multi-pass membrane protein</topology>
    </subcellularLocation>
</comment>
<keyword evidence="10" id="KW-1185">Reference proteome</keyword>
<evidence type="ECO:0000256" key="3">
    <source>
        <dbReference type="ARBA" id="ARBA00022692"/>
    </source>
</evidence>